<keyword evidence="1" id="KW-0813">Transport</keyword>
<comment type="caution">
    <text evidence="5">The sequence shown here is derived from an EMBL/GenBank/DDBJ whole genome shotgun (WGS) entry which is preliminary data.</text>
</comment>
<evidence type="ECO:0000256" key="1">
    <source>
        <dbReference type="ARBA" id="ARBA00022448"/>
    </source>
</evidence>
<dbReference type="GO" id="GO:0005524">
    <property type="term" value="F:ATP binding"/>
    <property type="evidence" value="ECO:0007669"/>
    <property type="project" value="UniProtKB-KW"/>
</dbReference>
<dbReference type="InterPro" id="IPR003593">
    <property type="entry name" value="AAA+_ATPase"/>
</dbReference>
<evidence type="ECO:0000313" key="5">
    <source>
        <dbReference type="EMBL" id="MDI4649603.1"/>
    </source>
</evidence>
<dbReference type="RefSeq" id="WP_282912219.1">
    <property type="nucleotide sequence ID" value="NZ_JAGRPV010000001.1"/>
</dbReference>
<dbReference type="InterPro" id="IPR027417">
    <property type="entry name" value="P-loop_NTPase"/>
</dbReference>
<evidence type="ECO:0000256" key="3">
    <source>
        <dbReference type="ARBA" id="ARBA00022840"/>
    </source>
</evidence>
<dbReference type="PROSITE" id="PS00211">
    <property type="entry name" value="ABC_TRANSPORTER_1"/>
    <property type="match status" value="1"/>
</dbReference>
<dbReference type="EMBL" id="JAGRPV010000001">
    <property type="protein sequence ID" value="MDI4649603.1"/>
    <property type="molecule type" value="Genomic_DNA"/>
</dbReference>
<gene>
    <name evidence="5" type="ORF">KB449_32035</name>
</gene>
<protein>
    <submittedName>
        <fullName evidence="5">ABC transporter ATP-binding protein</fullName>
    </submittedName>
</protein>
<keyword evidence="3 5" id="KW-0067">ATP-binding</keyword>
<evidence type="ECO:0000256" key="2">
    <source>
        <dbReference type="ARBA" id="ARBA00022741"/>
    </source>
</evidence>
<dbReference type="SUPFAM" id="SSF52540">
    <property type="entry name" value="P-loop containing nucleoside triphosphate hydrolases"/>
    <property type="match status" value="1"/>
</dbReference>
<dbReference type="InterPro" id="IPR017871">
    <property type="entry name" value="ABC_transporter-like_CS"/>
</dbReference>
<keyword evidence="2" id="KW-0547">Nucleotide-binding</keyword>
<dbReference type="SMART" id="SM00382">
    <property type="entry name" value="AAA"/>
    <property type="match status" value="1"/>
</dbReference>
<accession>A0ABT6TRY1</accession>
<dbReference type="InterPro" id="IPR003439">
    <property type="entry name" value="ABC_transporter-like_ATP-bd"/>
</dbReference>
<evidence type="ECO:0000313" key="6">
    <source>
        <dbReference type="Proteomes" id="UP001161691"/>
    </source>
</evidence>
<dbReference type="CDD" id="cd03293">
    <property type="entry name" value="ABC_NrtD_SsuB_transporters"/>
    <property type="match status" value="1"/>
</dbReference>
<dbReference type="Gene3D" id="3.40.50.300">
    <property type="entry name" value="P-loop containing nucleotide triphosphate hydrolases"/>
    <property type="match status" value="1"/>
</dbReference>
<dbReference type="PROSITE" id="PS50893">
    <property type="entry name" value="ABC_TRANSPORTER_2"/>
    <property type="match status" value="1"/>
</dbReference>
<feature type="domain" description="ABC transporter" evidence="4">
    <location>
        <begin position="12"/>
        <end position="251"/>
    </location>
</feature>
<sequence length="272" mass="30071">MSLANLSSSNTITIERLSKSYAANKPGSSGGAVHYIIKDVDLVVRGGEFFVLLGPSGCGKSTLLNIIAGFVSKTGGDLRVGDVEVRKPGQDRAVVFQQADSSLFPWLTVRQNVEFGLKMKKTPKDERRRISDRFIRMVSLFGHENKFPRELSGGMKQRVQLARVLANDPAILLMDEPFGALDAMTRRTMQKELSQIWRETNKTVIFVTHDIQEAILLGERIGVMSSGPDSRIADIYDVPLPYPRDAASAEFLSLNRRIQSHFDSGLEGGGYP</sequence>
<keyword evidence="6" id="KW-1185">Reference proteome</keyword>
<organism evidence="5 6">
    <name type="scientific">Cohnella hashimotonis</name>
    <dbReference type="NCBI Taxonomy" id="2826895"/>
    <lineage>
        <taxon>Bacteria</taxon>
        <taxon>Bacillati</taxon>
        <taxon>Bacillota</taxon>
        <taxon>Bacilli</taxon>
        <taxon>Bacillales</taxon>
        <taxon>Paenibacillaceae</taxon>
        <taxon>Cohnella</taxon>
    </lineage>
</organism>
<proteinExistence type="predicted"/>
<dbReference type="InterPro" id="IPR050166">
    <property type="entry name" value="ABC_transporter_ATP-bind"/>
</dbReference>
<reference evidence="5" key="1">
    <citation type="submission" date="2023-04" db="EMBL/GenBank/DDBJ databases">
        <title>Comparative genomic analysis of Cohnella hashimotonis sp. nov., isolated from the International Space Station.</title>
        <authorList>
            <person name="Venkateswaran K."/>
            <person name="Simpson A."/>
        </authorList>
    </citation>
    <scope>NUCLEOTIDE SEQUENCE</scope>
    <source>
        <strain evidence="5">F6_2S_P_1</strain>
    </source>
</reference>
<dbReference type="Proteomes" id="UP001161691">
    <property type="component" value="Unassembled WGS sequence"/>
</dbReference>
<name>A0ABT6TRY1_9BACL</name>
<dbReference type="PANTHER" id="PTHR42788">
    <property type="entry name" value="TAURINE IMPORT ATP-BINDING PROTEIN-RELATED"/>
    <property type="match status" value="1"/>
</dbReference>
<dbReference type="PANTHER" id="PTHR42788:SF13">
    <property type="entry name" value="ALIPHATIC SULFONATES IMPORT ATP-BINDING PROTEIN SSUB"/>
    <property type="match status" value="1"/>
</dbReference>
<evidence type="ECO:0000259" key="4">
    <source>
        <dbReference type="PROSITE" id="PS50893"/>
    </source>
</evidence>
<dbReference type="Pfam" id="PF00005">
    <property type="entry name" value="ABC_tran"/>
    <property type="match status" value="1"/>
</dbReference>